<dbReference type="PANTHER" id="PTHR43060:SF3">
    <property type="entry name" value="2-HYDROXY-3-OXOPROPIONATE REDUCTASE"/>
    <property type="match status" value="1"/>
</dbReference>
<dbReference type="OrthoDB" id="9786703at2"/>
<dbReference type="GO" id="GO:0008679">
    <property type="term" value="F:2-hydroxy-3-oxopropionate reductase activity"/>
    <property type="evidence" value="ECO:0007669"/>
    <property type="project" value="UniProtKB-EC"/>
</dbReference>
<dbReference type="SUPFAM" id="SSF48179">
    <property type="entry name" value="6-phosphogluconate dehydrogenase C-terminal domain-like"/>
    <property type="match status" value="1"/>
</dbReference>
<evidence type="ECO:0000259" key="6">
    <source>
        <dbReference type="Pfam" id="PF14833"/>
    </source>
</evidence>
<keyword evidence="8" id="KW-1185">Reference proteome</keyword>
<gene>
    <name evidence="7" type="ORF">F9U64_11755</name>
</gene>
<comment type="similarity">
    <text evidence="1">Belongs to the HIBADH-related family.</text>
</comment>
<organism evidence="7 8">
    <name type="scientific">Gracilibacillus oryzae</name>
    <dbReference type="NCBI Taxonomy" id="1672701"/>
    <lineage>
        <taxon>Bacteria</taxon>
        <taxon>Bacillati</taxon>
        <taxon>Bacillota</taxon>
        <taxon>Bacilli</taxon>
        <taxon>Bacillales</taxon>
        <taxon>Bacillaceae</taxon>
        <taxon>Gracilibacillus</taxon>
    </lineage>
</organism>
<dbReference type="Pfam" id="PF14833">
    <property type="entry name" value="NAD_binding_11"/>
    <property type="match status" value="1"/>
</dbReference>
<dbReference type="PROSITE" id="PS00895">
    <property type="entry name" value="3_HYDROXYISOBUT_DH"/>
    <property type="match status" value="1"/>
</dbReference>
<evidence type="ECO:0000256" key="1">
    <source>
        <dbReference type="ARBA" id="ARBA00009080"/>
    </source>
</evidence>
<dbReference type="GO" id="GO:0050661">
    <property type="term" value="F:NADP binding"/>
    <property type="evidence" value="ECO:0007669"/>
    <property type="project" value="InterPro"/>
</dbReference>
<dbReference type="GO" id="GO:0016054">
    <property type="term" value="P:organic acid catabolic process"/>
    <property type="evidence" value="ECO:0007669"/>
    <property type="project" value="UniProtKB-ARBA"/>
</dbReference>
<dbReference type="Pfam" id="PF03446">
    <property type="entry name" value="NAD_binding_2"/>
    <property type="match status" value="1"/>
</dbReference>
<dbReference type="InterPro" id="IPR036291">
    <property type="entry name" value="NAD(P)-bd_dom_sf"/>
</dbReference>
<dbReference type="InterPro" id="IPR029154">
    <property type="entry name" value="HIBADH-like_NADP-bd"/>
</dbReference>
<dbReference type="PIRSF" id="PIRSF000103">
    <property type="entry name" value="HIBADH"/>
    <property type="match status" value="1"/>
</dbReference>
<dbReference type="Gene3D" id="1.10.1040.10">
    <property type="entry name" value="N-(1-d-carboxylethyl)-l-norvaline Dehydrogenase, domain 2"/>
    <property type="match status" value="1"/>
</dbReference>
<reference evidence="7 8" key="1">
    <citation type="submission" date="2019-10" db="EMBL/GenBank/DDBJ databases">
        <title>Gracilibacillus sp. nov. isolated from rice seeds.</title>
        <authorList>
            <person name="He S."/>
        </authorList>
    </citation>
    <scope>NUCLEOTIDE SEQUENCE [LARGE SCALE GENOMIC DNA]</scope>
    <source>
        <strain evidence="7 8">TD8</strain>
    </source>
</reference>
<keyword evidence="2 7" id="KW-0560">Oxidoreductase</keyword>
<evidence type="ECO:0000256" key="3">
    <source>
        <dbReference type="ARBA" id="ARBA00023027"/>
    </source>
</evidence>
<dbReference type="PANTHER" id="PTHR43060">
    <property type="entry name" value="3-HYDROXYISOBUTYRATE DEHYDROGENASE-LIKE 1, MITOCHONDRIAL-RELATED"/>
    <property type="match status" value="1"/>
</dbReference>
<keyword evidence="3" id="KW-0520">NAD</keyword>
<name>A0A7C8GSZ4_9BACI</name>
<dbReference type="NCBIfam" id="TIGR01505">
    <property type="entry name" value="tartro_sem_red"/>
    <property type="match status" value="1"/>
</dbReference>
<dbReference type="Proteomes" id="UP000480246">
    <property type="component" value="Unassembled WGS sequence"/>
</dbReference>
<dbReference type="GO" id="GO:0051287">
    <property type="term" value="F:NAD binding"/>
    <property type="evidence" value="ECO:0007669"/>
    <property type="project" value="InterPro"/>
</dbReference>
<dbReference type="GO" id="GO:0046487">
    <property type="term" value="P:glyoxylate metabolic process"/>
    <property type="evidence" value="ECO:0007669"/>
    <property type="project" value="InterPro"/>
</dbReference>
<evidence type="ECO:0000256" key="2">
    <source>
        <dbReference type="ARBA" id="ARBA00023002"/>
    </source>
</evidence>
<dbReference type="InterPro" id="IPR002204">
    <property type="entry name" value="3-OH-isobutyrate_DH-rel_CS"/>
</dbReference>
<dbReference type="EC" id="1.1.1.60" evidence="7"/>
<dbReference type="InterPro" id="IPR013328">
    <property type="entry name" value="6PGD_dom2"/>
</dbReference>
<sequence>MRSDEMKRIGFIGLGIMGKPMARNVIKNNYDLVVYNRSQASVQELAKEGAEAAASPKEVAEKADVVITMLPNGPDVQEVLFGDNGAIHGLSHGKILIDMSSISPVITKEIAVALNKDGIRMMDAPVSGGEQGAIDGTLAIMVGAEQGDFTEYFDLLSAMGSNVKLVGDVGSGNVAKLVNQSIVAVNIAVISEAFLLGAKSEVNPQSIYEAIHTGLAGSNALNSKFPLMIEENFKPGFTLELHKKDLDNVLETAKSLDMEMPLTTMVTEFIQELINSGEAKKDHSALLKYFESVSSTRLNERD</sequence>
<protein>
    <submittedName>
        <fullName evidence="7">2-hydroxy-3-oxopropionate reductase</fullName>
        <ecNumber evidence="7">1.1.1.60</ecNumber>
    </submittedName>
</protein>
<evidence type="ECO:0000313" key="8">
    <source>
        <dbReference type="Proteomes" id="UP000480246"/>
    </source>
</evidence>
<evidence type="ECO:0000259" key="5">
    <source>
        <dbReference type="Pfam" id="PF03446"/>
    </source>
</evidence>
<dbReference type="InterPro" id="IPR006115">
    <property type="entry name" value="6PGDH_NADP-bd"/>
</dbReference>
<dbReference type="SUPFAM" id="SSF51735">
    <property type="entry name" value="NAD(P)-binding Rossmann-fold domains"/>
    <property type="match status" value="1"/>
</dbReference>
<dbReference type="Gene3D" id="3.40.50.720">
    <property type="entry name" value="NAD(P)-binding Rossmann-like Domain"/>
    <property type="match status" value="1"/>
</dbReference>
<dbReference type="InterPro" id="IPR008927">
    <property type="entry name" value="6-PGluconate_DH-like_C_sf"/>
</dbReference>
<dbReference type="EMBL" id="WEID01000057">
    <property type="protein sequence ID" value="KAB8133580.1"/>
    <property type="molecule type" value="Genomic_DNA"/>
</dbReference>
<accession>A0A7C8GSZ4</accession>
<dbReference type="InterPro" id="IPR015815">
    <property type="entry name" value="HIBADH-related"/>
</dbReference>
<comment type="caution">
    <text evidence="7">The sequence shown here is derived from an EMBL/GenBank/DDBJ whole genome shotgun (WGS) entry which is preliminary data.</text>
</comment>
<feature type="domain" description="3-hydroxyisobutyrate dehydrogenase-like NAD-binding" evidence="6">
    <location>
        <begin position="170"/>
        <end position="289"/>
    </location>
</feature>
<feature type="active site" evidence="4">
    <location>
        <position position="176"/>
    </location>
</feature>
<proteinExistence type="inferred from homology"/>
<evidence type="ECO:0000313" key="7">
    <source>
        <dbReference type="EMBL" id="KAB8133580.1"/>
    </source>
</evidence>
<evidence type="ECO:0000256" key="4">
    <source>
        <dbReference type="PIRSR" id="PIRSR000103-1"/>
    </source>
</evidence>
<dbReference type="AlphaFoldDB" id="A0A7C8GSZ4"/>
<feature type="domain" description="6-phosphogluconate dehydrogenase NADP-binding" evidence="5">
    <location>
        <begin position="8"/>
        <end position="167"/>
    </location>
</feature>
<dbReference type="InterPro" id="IPR006398">
    <property type="entry name" value="Tartro_sem_red"/>
</dbReference>